<dbReference type="Pfam" id="PF20353">
    <property type="entry name" value="DUF6648"/>
    <property type="match status" value="1"/>
</dbReference>
<gene>
    <name evidence="1" type="ORF">TICRE_12260</name>
</gene>
<sequence>MTIYRKKGVFDKFFDERSSLIMKFTNGDISKREFLEYNFDLVRKTNLKPFLRVDSYEKGMFNYQYYNVLAKYYNMMAKEIKNTKKHQKYYNYYFNKGNNYYHEKDRSALSLLKFLEFKGVEAYYIKVQSKFLKDKLYEIVLLDYKEAIFHSKAKWLLDVLKEENVFIEDKKESLIDGYINEKY</sequence>
<dbReference type="AlphaFoldDB" id="A0A1U7M6G4"/>
<keyword evidence="2" id="KW-1185">Reference proteome</keyword>
<dbReference type="EMBL" id="LTDM01000017">
    <property type="protein sequence ID" value="OLS02809.1"/>
    <property type="molecule type" value="Genomic_DNA"/>
</dbReference>
<proteinExistence type="predicted"/>
<comment type="caution">
    <text evidence="1">The sequence shown here is derived from an EMBL/GenBank/DDBJ whole genome shotgun (WGS) entry which is preliminary data.</text>
</comment>
<dbReference type="Proteomes" id="UP000186112">
    <property type="component" value="Unassembled WGS sequence"/>
</dbReference>
<reference evidence="1 2" key="1">
    <citation type="submission" date="2016-02" db="EMBL/GenBank/DDBJ databases">
        <title>Genome sequence of Tissierella creatinophila DSM 6911.</title>
        <authorList>
            <person name="Poehlein A."/>
            <person name="Daniel R."/>
        </authorList>
    </citation>
    <scope>NUCLEOTIDE SEQUENCE [LARGE SCALE GENOMIC DNA]</scope>
    <source>
        <strain evidence="1 2">DSM 6911</strain>
    </source>
</reference>
<dbReference type="RefSeq" id="WP_075726157.1">
    <property type="nucleotide sequence ID" value="NZ_LTDM01000017.1"/>
</dbReference>
<organism evidence="1 2">
    <name type="scientific">Tissierella creatinophila DSM 6911</name>
    <dbReference type="NCBI Taxonomy" id="1123403"/>
    <lineage>
        <taxon>Bacteria</taxon>
        <taxon>Bacillati</taxon>
        <taxon>Bacillota</taxon>
        <taxon>Tissierellia</taxon>
        <taxon>Tissierellales</taxon>
        <taxon>Tissierellaceae</taxon>
        <taxon>Tissierella</taxon>
    </lineage>
</organism>
<dbReference type="OrthoDB" id="1705959at2"/>
<dbReference type="InterPro" id="IPR046590">
    <property type="entry name" value="DUF6648"/>
</dbReference>
<name>A0A1U7M6G4_TISCR</name>
<accession>A0A1U7M6G4</accession>
<evidence type="ECO:0000313" key="1">
    <source>
        <dbReference type="EMBL" id="OLS02809.1"/>
    </source>
</evidence>
<evidence type="ECO:0000313" key="2">
    <source>
        <dbReference type="Proteomes" id="UP000186112"/>
    </source>
</evidence>
<protein>
    <submittedName>
        <fullName evidence="1">Uncharacterized protein</fullName>
    </submittedName>
</protein>